<dbReference type="GO" id="GO:0008854">
    <property type="term" value="F:exodeoxyribonuclease V activity"/>
    <property type="evidence" value="ECO:0007669"/>
    <property type="project" value="UniProtKB-EC"/>
</dbReference>
<dbReference type="GO" id="GO:0009338">
    <property type="term" value="C:exodeoxyribonuclease V complex"/>
    <property type="evidence" value="ECO:0007669"/>
    <property type="project" value="TreeGrafter"/>
</dbReference>
<keyword evidence="4 15" id="KW-0227">DNA damage</keyword>
<keyword evidence="3 15" id="KW-0547">Nucleotide-binding</keyword>
<dbReference type="Pfam" id="PF12705">
    <property type="entry name" value="PDDEXK_1"/>
    <property type="match status" value="1"/>
</dbReference>
<feature type="binding site" evidence="15">
    <location>
        <position position="987"/>
    </location>
    <ligand>
        <name>Mg(2+)</name>
        <dbReference type="ChEBI" id="CHEBI:18420"/>
    </ligand>
</feature>
<dbReference type="GO" id="GO:0005524">
    <property type="term" value="F:ATP binding"/>
    <property type="evidence" value="ECO:0007669"/>
    <property type="project" value="UniProtKB-UniRule"/>
</dbReference>
<comment type="catalytic activity">
    <reaction evidence="15">
        <text>Exonucleolytic cleavage (in the presence of ATP) in either 5'- to 3'- or 3'- to 5'-direction to yield 5'-phosphooligonucleotides.</text>
        <dbReference type="EC" id="3.1.11.5"/>
    </reaction>
</comment>
<feature type="binding site" evidence="15">
    <location>
        <position position="1113"/>
    </location>
    <ligand>
        <name>Mg(2+)</name>
        <dbReference type="ChEBI" id="CHEBI:18420"/>
    </ligand>
</feature>
<evidence type="ECO:0000256" key="16">
    <source>
        <dbReference type="PROSITE-ProRule" id="PRU00560"/>
    </source>
</evidence>
<evidence type="ECO:0000256" key="1">
    <source>
        <dbReference type="ARBA" id="ARBA00022722"/>
    </source>
</evidence>
<evidence type="ECO:0000313" key="20">
    <source>
        <dbReference type="Proteomes" id="UP000521868"/>
    </source>
</evidence>
<evidence type="ECO:0000259" key="17">
    <source>
        <dbReference type="PROSITE" id="PS51198"/>
    </source>
</evidence>
<evidence type="ECO:0000256" key="3">
    <source>
        <dbReference type="ARBA" id="ARBA00022741"/>
    </source>
</evidence>
<feature type="domain" description="UvrD-like helicase ATP-binding" evidence="17">
    <location>
        <begin position="3"/>
        <end position="461"/>
    </location>
</feature>
<dbReference type="GO" id="GO:0000724">
    <property type="term" value="P:double-strand break repair via homologous recombination"/>
    <property type="evidence" value="ECO:0007669"/>
    <property type="project" value="UniProtKB-UniRule"/>
</dbReference>
<dbReference type="InterPro" id="IPR038726">
    <property type="entry name" value="PDDEXK_AddAB-type"/>
</dbReference>
<dbReference type="PANTHER" id="PTHR11070">
    <property type="entry name" value="UVRD / RECB / PCRA DNA HELICASE FAMILY MEMBER"/>
    <property type="match status" value="1"/>
</dbReference>
<evidence type="ECO:0000256" key="11">
    <source>
        <dbReference type="ARBA" id="ARBA00023204"/>
    </source>
</evidence>
<dbReference type="EC" id="3.1.11.5" evidence="15"/>
<evidence type="ECO:0000259" key="18">
    <source>
        <dbReference type="PROSITE" id="PS51217"/>
    </source>
</evidence>
<dbReference type="GO" id="GO:0003677">
    <property type="term" value="F:DNA binding"/>
    <property type="evidence" value="ECO:0007669"/>
    <property type="project" value="UniProtKB-UniRule"/>
</dbReference>
<evidence type="ECO:0000256" key="2">
    <source>
        <dbReference type="ARBA" id="ARBA00022723"/>
    </source>
</evidence>
<evidence type="ECO:0000256" key="8">
    <source>
        <dbReference type="ARBA" id="ARBA00022840"/>
    </source>
</evidence>
<gene>
    <name evidence="15 19" type="primary">recB</name>
    <name evidence="19" type="ORF">RAMLITH_03340</name>
</gene>
<dbReference type="PROSITE" id="PS51217">
    <property type="entry name" value="UVRD_HELICASE_CTER"/>
    <property type="match status" value="1"/>
</dbReference>
<keyword evidence="12 15" id="KW-0413">Isomerase</keyword>
<dbReference type="PROSITE" id="PS51198">
    <property type="entry name" value="UVRD_HELICASE_ATP_BIND"/>
    <property type="match status" value="1"/>
</dbReference>
<comment type="miscellaneous">
    <text evidence="15">In the RecBCD complex, RecB has a slow 3'-5' helicase, an exonuclease activity and loads RecA onto ssDNA, RecD has a fast 5'-3' helicase activity, while RecC stimulates the ATPase and processivity of the RecB helicase and contributes to recognition of the Chi site.</text>
</comment>
<evidence type="ECO:0000256" key="13">
    <source>
        <dbReference type="ARBA" id="ARBA00034617"/>
    </source>
</evidence>
<dbReference type="EMBL" id="VTOX01000001">
    <property type="protein sequence ID" value="NKE64844.1"/>
    <property type="molecule type" value="Genomic_DNA"/>
</dbReference>
<dbReference type="EC" id="5.6.2.4" evidence="15"/>
<comment type="subunit">
    <text evidence="15">Heterotrimer of RecB, RecC and RecD. All subunits contribute to DNA-binding. Interacts with RecA.</text>
</comment>
<dbReference type="Gene3D" id="1.10.3170.10">
    <property type="entry name" value="Recbcd, chain B, domain 2"/>
    <property type="match status" value="1"/>
</dbReference>
<dbReference type="InterPro" id="IPR011335">
    <property type="entry name" value="Restrct_endonuc-II-like"/>
</dbReference>
<dbReference type="Proteomes" id="UP000521868">
    <property type="component" value="Unassembled WGS sequence"/>
</dbReference>
<keyword evidence="7 15" id="KW-0269">Exonuclease</keyword>
<dbReference type="InterPro" id="IPR004586">
    <property type="entry name" value="RecB"/>
</dbReference>
<evidence type="ECO:0000256" key="10">
    <source>
        <dbReference type="ARBA" id="ARBA00023125"/>
    </source>
</evidence>
<comment type="catalytic activity">
    <reaction evidence="13 15">
        <text>Couples ATP hydrolysis with the unwinding of duplex DNA by translocating in the 3'-5' direction.</text>
        <dbReference type="EC" id="5.6.2.4"/>
    </reaction>
</comment>
<comment type="cofactor">
    <cofactor evidence="15">
        <name>Mg(2+)</name>
        <dbReference type="ChEBI" id="CHEBI:18420"/>
    </cofactor>
    <text evidence="15">Binds 1 Mg(2+) ion per subunit.</text>
</comment>
<dbReference type="GO" id="GO:0000287">
    <property type="term" value="F:magnesium ion binding"/>
    <property type="evidence" value="ECO:0007669"/>
    <property type="project" value="UniProtKB-UniRule"/>
</dbReference>
<keyword evidence="8 15" id="KW-0067">ATP-binding</keyword>
<dbReference type="Pfam" id="PF13361">
    <property type="entry name" value="UvrD_C"/>
    <property type="match status" value="1"/>
</dbReference>
<reference evidence="19 20" key="1">
    <citation type="journal article" date="2020" name="Nature">
        <title>Bacterial chemolithoautotrophy via manganese oxidation.</title>
        <authorList>
            <person name="Yu H."/>
            <person name="Leadbetter J.R."/>
        </authorList>
    </citation>
    <scope>NUCLEOTIDE SEQUENCE [LARGE SCALE GENOMIC DNA]</scope>
    <source>
        <strain evidence="19 20">RBP-1</strain>
    </source>
</reference>
<dbReference type="InterPro" id="IPR000212">
    <property type="entry name" value="DNA_helicase_UvrD/REP"/>
</dbReference>
<keyword evidence="11 15" id="KW-0234">DNA repair</keyword>
<evidence type="ECO:0000256" key="6">
    <source>
        <dbReference type="ARBA" id="ARBA00022806"/>
    </source>
</evidence>
<evidence type="ECO:0000256" key="15">
    <source>
        <dbReference type="HAMAP-Rule" id="MF_01485"/>
    </source>
</evidence>
<keyword evidence="20" id="KW-1185">Reference proteome</keyword>
<comment type="function">
    <text evidence="15">A helicase/nuclease that prepares dsDNA breaks (DSB) for recombinational DNA repair. Binds to DSBs and unwinds DNA via a highly rapid and processive ATP-dependent bidirectional helicase activity. Unwinds dsDNA until it encounters a Chi (crossover hotspot instigator) sequence from the 3' direction. Cuts ssDNA a few nucleotides 3' to the Chi site. The properties and activities of the enzyme are changed at Chi. The Chi-altered holoenzyme produces a long 3'-ssDNA overhang and facilitates RecA-binding to the ssDNA for homologous DNA recombination and repair. Holoenzyme degrades any linearized DNA that is unable to undergo homologous recombination. In the holoenzyme this subunit contributes ATPase, 3'-5' helicase, exonuclease activity and loads RecA onto ssDNA.</text>
</comment>
<evidence type="ECO:0000256" key="9">
    <source>
        <dbReference type="ARBA" id="ARBA00022842"/>
    </source>
</evidence>
<dbReference type="HAMAP" id="MF_01485">
    <property type="entry name" value="RecB"/>
    <property type="match status" value="1"/>
</dbReference>
<dbReference type="InterPro" id="IPR014017">
    <property type="entry name" value="DNA_helicase_UvrD-like_C"/>
</dbReference>
<evidence type="ECO:0000256" key="5">
    <source>
        <dbReference type="ARBA" id="ARBA00022801"/>
    </source>
</evidence>
<dbReference type="InterPro" id="IPR011604">
    <property type="entry name" value="PDDEXK-like_dom_sf"/>
</dbReference>
<keyword evidence="10 15" id="KW-0238">DNA-binding</keyword>
<organism evidence="19 20">
    <name type="scientific">Ramlibacter lithotrophicus</name>
    <dbReference type="NCBI Taxonomy" id="2606681"/>
    <lineage>
        <taxon>Bacteria</taxon>
        <taxon>Pseudomonadati</taxon>
        <taxon>Pseudomonadota</taxon>
        <taxon>Betaproteobacteria</taxon>
        <taxon>Burkholderiales</taxon>
        <taxon>Comamonadaceae</taxon>
        <taxon>Ramlibacter</taxon>
    </lineage>
</organism>
<keyword evidence="2 15" id="KW-0479">Metal-binding</keyword>
<keyword evidence="5 15" id="KW-0378">Hydrolase</keyword>
<dbReference type="Gene3D" id="3.90.320.10">
    <property type="match status" value="1"/>
</dbReference>
<dbReference type="Gene3D" id="3.40.50.300">
    <property type="entry name" value="P-loop containing nucleotide triphosphate hydrolases"/>
    <property type="match status" value="2"/>
</dbReference>
<keyword evidence="9 15" id="KW-0460">Magnesium</keyword>
<keyword evidence="6 15" id="KW-0347">Helicase</keyword>
<dbReference type="InterPro" id="IPR027417">
    <property type="entry name" value="P-loop_NTPase"/>
</dbReference>
<comment type="caution">
    <text evidence="19">The sequence shown here is derived from an EMBL/GenBank/DDBJ whole genome shotgun (WGS) entry which is preliminary data.</text>
</comment>
<accession>A0A7X6DCU7</accession>
<feature type="active site" description="For nuclease activity" evidence="15">
    <location>
        <position position="1113"/>
    </location>
</feature>
<dbReference type="GO" id="GO:0005829">
    <property type="term" value="C:cytosol"/>
    <property type="evidence" value="ECO:0007669"/>
    <property type="project" value="TreeGrafter"/>
</dbReference>
<evidence type="ECO:0000313" key="19">
    <source>
        <dbReference type="EMBL" id="NKE64844.1"/>
    </source>
</evidence>
<feature type="region of interest" description="Nuclease activity, interacts with RecD and RecA" evidence="15">
    <location>
        <begin position="928"/>
        <end position="1218"/>
    </location>
</feature>
<feature type="domain" description="UvrD-like helicase C-terminal" evidence="18">
    <location>
        <begin position="490"/>
        <end position="755"/>
    </location>
</feature>
<dbReference type="SUPFAM" id="SSF52980">
    <property type="entry name" value="Restriction endonuclease-like"/>
    <property type="match status" value="1"/>
</dbReference>
<name>A0A7X6DCU7_9BURK</name>
<evidence type="ECO:0000256" key="14">
    <source>
        <dbReference type="ARBA" id="ARBA00048988"/>
    </source>
</evidence>
<feature type="binding site" evidence="16">
    <location>
        <begin position="24"/>
        <end position="31"/>
    </location>
    <ligand>
        <name>ATP</name>
        <dbReference type="ChEBI" id="CHEBI:30616"/>
    </ligand>
</feature>
<comment type="similarity">
    <text evidence="15">Belongs to the helicase family. UvrD subfamily.</text>
</comment>
<feature type="region of interest" description="DNA-binding and helicase activity, interacts with RecC" evidence="15">
    <location>
        <begin position="1"/>
        <end position="880"/>
    </location>
</feature>
<dbReference type="SUPFAM" id="SSF52540">
    <property type="entry name" value="P-loop containing nucleoside triphosphate hydrolases"/>
    <property type="match status" value="1"/>
</dbReference>
<dbReference type="Gene3D" id="1.10.486.10">
    <property type="entry name" value="PCRA, domain 4"/>
    <property type="match status" value="1"/>
</dbReference>
<dbReference type="InterPro" id="IPR014016">
    <property type="entry name" value="UvrD-like_ATP-bd"/>
</dbReference>
<keyword evidence="1 15" id="KW-0540">Nuclease</keyword>
<dbReference type="CDD" id="cd22352">
    <property type="entry name" value="RecB_C-like"/>
    <property type="match status" value="1"/>
</dbReference>
<feature type="binding site" evidence="15">
    <location>
        <position position="1100"/>
    </location>
    <ligand>
        <name>Mg(2+)</name>
        <dbReference type="ChEBI" id="CHEBI:18420"/>
    </ligand>
</feature>
<comment type="domain">
    <text evidence="15">The C-terminal domain has nuclease activity and interacts with RecD. It interacts with RecA, facilitating its loading onto ssDNA.</text>
</comment>
<dbReference type="AlphaFoldDB" id="A0A7X6DCU7"/>
<evidence type="ECO:0000256" key="7">
    <source>
        <dbReference type="ARBA" id="ARBA00022839"/>
    </source>
</evidence>
<dbReference type="Pfam" id="PF00580">
    <property type="entry name" value="UvrD-helicase"/>
    <property type="match status" value="2"/>
</dbReference>
<dbReference type="RefSeq" id="WP_168105896.1">
    <property type="nucleotide sequence ID" value="NZ_VTOX01000001.1"/>
</dbReference>
<dbReference type="PANTHER" id="PTHR11070:SF23">
    <property type="entry name" value="RECBCD ENZYME SUBUNIT RECB"/>
    <property type="match status" value="1"/>
</dbReference>
<dbReference type="GO" id="GO:0043138">
    <property type="term" value="F:3'-5' DNA helicase activity"/>
    <property type="evidence" value="ECO:0007669"/>
    <property type="project" value="UniProtKB-UniRule"/>
</dbReference>
<evidence type="ECO:0000256" key="12">
    <source>
        <dbReference type="ARBA" id="ARBA00023235"/>
    </source>
</evidence>
<evidence type="ECO:0000256" key="4">
    <source>
        <dbReference type="ARBA" id="ARBA00022763"/>
    </source>
</evidence>
<comment type="catalytic activity">
    <reaction evidence="14 15">
        <text>ATP + H2O = ADP + phosphate + H(+)</text>
        <dbReference type="Rhea" id="RHEA:13065"/>
        <dbReference type="ChEBI" id="CHEBI:15377"/>
        <dbReference type="ChEBI" id="CHEBI:15378"/>
        <dbReference type="ChEBI" id="CHEBI:30616"/>
        <dbReference type="ChEBI" id="CHEBI:43474"/>
        <dbReference type="ChEBI" id="CHEBI:456216"/>
        <dbReference type="EC" id="5.6.2.4"/>
    </reaction>
</comment>
<dbReference type="NCBIfam" id="TIGR00609">
    <property type="entry name" value="recB"/>
    <property type="match status" value="1"/>
</dbReference>
<comment type="domain">
    <text evidence="15">The N-terminal DNA-binding domain is a ssDNA-dependent ATPase and has ATP-dependent 3'-5' helicase function. This domain interacts with RecC.</text>
</comment>
<protein>
    <recommendedName>
        <fullName evidence="15">RecBCD enzyme subunit RecB</fullName>
        <ecNumber evidence="15">3.1.11.5</ecNumber>
        <ecNumber evidence="15">5.6.2.4</ecNumber>
    </recommendedName>
    <alternativeName>
        <fullName evidence="15">DNA 3'-5' helicase subunit RecB</fullName>
    </alternativeName>
    <alternativeName>
        <fullName evidence="15">Exonuclease V subunit RecB</fullName>
        <shortName evidence="15">ExoV subunit RecB</shortName>
    </alternativeName>
    <alternativeName>
        <fullName evidence="15">Helicase/nuclease RecBCD subunit RecB</fullName>
    </alternativeName>
</protein>
<proteinExistence type="inferred from homology"/>
<sequence>MSGRRPEALDVFRCPLQGVRLIEASAGTGKTWNICGLYLRLLVERGLEVQEILVVTFTNAATAELRERVRERITQVLARLEGRGPESADPFVAGLLAALRDKGFEDEALARLLTRAARNFDEAAIFTIHGFCKRALDDTPFAAGLPLAQEMIEDDGELRQEVANDFWRREVAGGAVPPELAAYLLECKESPARFAELLQRHCGKPLSRVIWPDGSGDGMPRIDGTALRAAHANARAIWRTGREKVIACVTEALPRLNGNRYKETSVAAAVEQWDEVLASGDANDRPPVGEKLVLFTPGCLKPKAKHAPCGEHDFFAAAQALLDEWSALRERLERARMVLWRKVAEEGPVALRARKRERRVVAFDDMLFNLHERLHDGRGAGLAVTLRERFPAALIDEFQDTDPLQFAIFDAVYGAADGPLFLVGDPKQAIYSFRNADLHTYLQARSRAGAQYTLAENQRSTPALLDGLNALFEANERAFMLDGLDYHSVRAGAKPRTPLVDGTEARAALQLWRLPPDQDEDGPIDKTDARARAARATAGEIARLLAAARRGEIRYGDRPLESRDIAVLVRSRAEGSLVRAELKWLGVGSVELAQTSVFESADAQELERILVAVLEPGREPLLRAALATELLGCTAPEIDGLSSDEQAVLRRMGQFAGYRDTWLHHGIARMLRQLFAAEGVAARMLRRGDGERRLTNLRHLAECLNEAARDHPGAEALLRWLQRQRREHEGGEATQVRLESDRNLVQIFTIHRSKGLEYPIVFCPFLWDGSPGGGRGAAIPRDYHDDAGRPVIDYRDVGDDTEVKRRMKMEADAERLRLIYVALTRAVHRCYLVVGSYSVAAFGRPSTAECSGNPLNWLAAGDGIPPEAWRDRKTPAERIVDAWSTLAGKSPHIAIEVLPGAQPVPVEIPRPAADSLAARPPPGRIPPGWWIGSYSGLAHGAKSEAAADHDVRVQDARPLPLSGERGGEGAPDILHFPRGARAGESLHAVFERVDFGDPQDWPAAVAHALRIRPPQAGAAESAAWQAMVLQMLADVTATKLPAGHRLADVARARRLVELEFSLPSAGLESQALAATLRRHGYPVSGFAFGRLDGYLRGFIDLVYEHHGRWHLLDWKSNHLGWRAADYHGANLRRAMDEQGYHLQYLLYTVALHRYLKQRLRGYDYERHFGGAQYLFVRGVRPGWTQGDGSAGGVFFDRPEREAIEALDALLGHREGASA</sequence>